<proteinExistence type="inferred from homology"/>
<dbReference type="Proteomes" id="UP001140206">
    <property type="component" value="Chromosome 2"/>
</dbReference>
<accession>A0AAV8FAD5</accession>
<dbReference type="FunFam" id="3.40.50.2000:FF:000060">
    <property type="entry name" value="Glycosyltransferase"/>
    <property type="match status" value="1"/>
</dbReference>
<dbReference type="InterPro" id="IPR002213">
    <property type="entry name" value="UDP_glucos_trans"/>
</dbReference>
<protein>
    <submittedName>
        <fullName evidence="5">Glycosyltransferase</fullName>
    </submittedName>
</protein>
<dbReference type="SUPFAM" id="SSF53756">
    <property type="entry name" value="UDP-Glycosyltransferase/glycogen phosphorylase"/>
    <property type="match status" value="1"/>
</dbReference>
<comment type="similarity">
    <text evidence="1 4">Belongs to the UDP-glycosyltransferase family.</text>
</comment>
<sequence>MVLSFLLHSPVIDRVITTEFDMPVIKLPGWSTAIKGIDLGAAYQDRKEWLNHHSLEQTTELSWGLELNQQHFLRVIRTPDGSSLTALLPEGFTERNKAGLVVQSWAPQTEILGHKSSGGFLTHCGWNSVLESIMNGVPMIAWPLFAEQRINEKILVNGIGVALRLEVQDGSIVPRNVIATVVKELMQGKGGNDARKKVLELKAASGKDLSDDGSSFKDYTKWEKFNCHLNKY</sequence>
<keyword evidence="2 4" id="KW-0328">Glycosyltransferase</keyword>
<keyword evidence="3 4" id="KW-0808">Transferase</keyword>
<evidence type="ECO:0000256" key="1">
    <source>
        <dbReference type="ARBA" id="ARBA00009995"/>
    </source>
</evidence>
<keyword evidence="6" id="KW-1185">Reference proteome</keyword>
<comment type="caution">
    <text evidence="5">The sequence shown here is derived from an EMBL/GenBank/DDBJ whole genome shotgun (WGS) entry which is preliminary data.</text>
</comment>
<evidence type="ECO:0000256" key="4">
    <source>
        <dbReference type="RuleBase" id="RU003718"/>
    </source>
</evidence>
<dbReference type="PANTHER" id="PTHR48046">
    <property type="entry name" value="UDP-GLYCOSYLTRANSFERASE 72E1"/>
    <property type="match status" value="1"/>
</dbReference>
<dbReference type="InterPro" id="IPR035595">
    <property type="entry name" value="UDP_glycos_trans_CS"/>
</dbReference>
<dbReference type="PANTHER" id="PTHR48046:SF1">
    <property type="entry name" value="GLYCOSYLTRANSFERASE-RELATED"/>
    <property type="match status" value="1"/>
</dbReference>
<dbReference type="AlphaFoldDB" id="A0AAV8FAD5"/>
<dbReference type="CDD" id="cd03784">
    <property type="entry name" value="GT1_Gtf-like"/>
    <property type="match status" value="1"/>
</dbReference>
<evidence type="ECO:0000313" key="5">
    <source>
        <dbReference type="EMBL" id="KAJ4787646.1"/>
    </source>
</evidence>
<dbReference type="EMBL" id="JAMFTS010000002">
    <property type="protein sequence ID" value="KAJ4787646.1"/>
    <property type="molecule type" value="Genomic_DNA"/>
</dbReference>
<dbReference type="GO" id="GO:0008194">
    <property type="term" value="F:UDP-glycosyltransferase activity"/>
    <property type="evidence" value="ECO:0007669"/>
    <property type="project" value="InterPro"/>
</dbReference>
<evidence type="ECO:0000313" key="6">
    <source>
        <dbReference type="Proteomes" id="UP001140206"/>
    </source>
</evidence>
<reference evidence="5" key="1">
    <citation type="submission" date="2022-08" db="EMBL/GenBank/DDBJ databases">
        <authorList>
            <person name="Marques A."/>
        </authorList>
    </citation>
    <scope>NUCLEOTIDE SEQUENCE</scope>
    <source>
        <strain evidence="5">RhyPub2mFocal</strain>
        <tissue evidence="5">Leaves</tissue>
    </source>
</reference>
<evidence type="ECO:0000256" key="2">
    <source>
        <dbReference type="ARBA" id="ARBA00022676"/>
    </source>
</evidence>
<organism evidence="5 6">
    <name type="scientific">Rhynchospora pubera</name>
    <dbReference type="NCBI Taxonomy" id="906938"/>
    <lineage>
        <taxon>Eukaryota</taxon>
        <taxon>Viridiplantae</taxon>
        <taxon>Streptophyta</taxon>
        <taxon>Embryophyta</taxon>
        <taxon>Tracheophyta</taxon>
        <taxon>Spermatophyta</taxon>
        <taxon>Magnoliopsida</taxon>
        <taxon>Liliopsida</taxon>
        <taxon>Poales</taxon>
        <taxon>Cyperaceae</taxon>
        <taxon>Cyperoideae</taxon>
        <taxon>Rhynchosporeae</taxon>
        <taxon>Rhynchospora</taxon>
    </lineage>
</organism>
<dbReference type="PROSITE" id="PS00375">
    <property type="entry name" value="UDPGT"/>
    <property type="match status" value="1"/>
</dbReference>
<name>A0AAV8FAD5_9POAL</name>
<evidence type="ECO:0000256" key="3">
    <source>
        <dbReference type="ARBA" id="ARBA00022679"/>
    </source>
</evidence>
<dbReference type="Gene3D" id="3.40.50.2000">
    <property type="entry name" value="Glycogen Phosphorylase B"/>
    <property type="match status" value="1"/>
</dbReference>
<gene>
    <name evidence="5" type="ORF">LUZ62_038892</name>
</gene>
<dbReference type="Pfam" id="PF00201">
    <property type="entry name" value="UDPGT"/>
    <property type="match status" value="1"/>
</dbReference>